<evidence type="ECO:0000313" key="3">
    <source>
        <dbReference type="Proteomes" id="UP001437256"/>
    </source>
</evidence>
<accession>A0ABR3A4H0</accession>
<comment type="caution">
    <text evidence="2">The sequence shown here is derived from an EMBL/GenBank/DDBJ whole genome shotgun (WGS) entry which is preliminary data.</text>
</comment>
<dbReference type="PANTHER" id="PTHR34862">
    <property type="entry name" value="SPARK DOMAIN-CONTAINING PROTEIN"/>
    <property type="match status" value="1"/>
</dbReference>
<keyword evidence="3" id="KW-1185">Reference proteome</keyword>
<reference evidence="2 3" key="1">
    <citation type="submission" date="2024-05" db="EMBL/GenBank/DDBJ databases">
        <title>A draft genome resource for the thread blight pathogen Marasmius tenuissimus strain MS-2.</title>
        <authorList>
            <person name="Yulfo-Soto G.E."/>
            <person name="Baruah I.K."/>
            <person name="Amoako-Attah I."/>
            <person name="Bukari Y."/>
            <person name="Meinhardt L.W."/>
            <person name="Bailey B.A."/>
            <person name="Cohen S.P."/>
        </authorList>
    </citation>
    <scope>NUCLEOTIDE SEQUENCE [LARGE SCALE GENOMIC DNA]</scope>
    <source>
        <strain evidence="2 3">MS-2</strain>
    </source>
</reference>
<protein>
    <recommendedName>
        <fullName evidence="1">DUF7729 domain-containing protein</fullName>
    </recommendedName>
</protein>
<dbReference type="PANTHER" id="PTHR34862:SF1">
    <property type="entry name" value="SPARK DOMAIN-CONTAINING PROTEIN"/>
    <property type="match status" value="1"/>
</dbReference>
<gene>
    <name evidence="2" type="ORF">AAF712_004198</name>
</gene>
<evidence type="ECO:0000259" key="1">
    <source>
        <dbReference type="Pfam" id="PF24855"/>
    </source>
</evidence>
<dbReference type="Pfam" id="PF24855">
    <property type="entry name" value="DUF7729"/>
    <property type="match status" value="1"/>
</dbReference>
<name>A0ABR3A4H0_9AGAR</name>
<sequence>MLGHTKALISAIALGASFVPVYSFTLSTSCSTSLQGLLRDESAACFNGAALFTAIIGSQGNNTISVPNIVDAWLSSLCTTGSCTDENIAKVATNLTSGCSEDLNALGINVLSAQDKIVDIAQQVYPPVRQIACLKDDTANKFCAVQTISNVEKTIGGLTMDDISFLSLPFDAIRLVATGAKELACTNCMKSAFNIARNSFPSIVSEADDKLGEFCGTSFVDGSNPEGVSQSAKDGVFVASTNNNNNSATGRSFGNAAVVLSVVFSVFVLAA</sequence>
<dbReference type="PROSITE" id="PS51257">
    <property type="entry name" value="PROKAR_LIPOPROTEIN"/>
    <property type="match status" value="1"/>
</dbReference>
<dbReference type="EMBL" id="JBBXMP010000016">
    <property type="protein sequence ID" value="KAL0068867.1"/>
    <property type="molecule type" value="Genomic_DNA"/>
</dbReference>
<organism evidence="2 3">
    <name type="scientific">Marasmius tenuissimus</name>
    <dbReference type="NCBI Taxonomy" id="585030"/>
    <lineage>
        <taxon>Eukaryota</taxon>
        <taxon>Fungi</taxon>
        <taxon>Dikarya</taxon>
        <taxon>Basidiomycota</taxon>
        <taxon>Agaricomycotina</taxon>
        <taxon>Agaricomycetes</taxon>
        <taxon>Agaricomycetidae</taxon>
        <taxon>Agaricales</taxon>
        <taxon>Marasmiineae</taxon>
        <taxon>Marasmiaceae</taxon>
        <taxon>Marasmius</taxon>
    </lineage>
</organism>
<evidence type="ECO:0000313" key="2">
    <source>
        <dbReference type="EMBL" id="KAL0068867.1"/>
    </source>
</evidence>
<feature type="domain" description="DUF7729" evidence="1">
    <location>
        <begin position="62"/>
        <end position="221"/>
    </location>
</feature>
<dbReference type="InterPro" id="IPR056146">
    <property type="entry name" value="DUF7729"/>
</dbReference>
<dbReference type="Proteomes" id="UP001437256">
    <property type="component" value="Unassembled WGS sequence"/>
</dbReference>
<proteinExistence type="predicted"/>